<name>A0ABW2XQP7_9ACTN</name>
<gene>
    <name evidence="2" type="ORF">ACFQZM_26515</name>
</gene>
<sequence length="259" mass="27847">MTAQAPRTAGQEPGTRTGAPGPGDSQHGRPEKDSDPSDLVRLPFRLAARLRHARAFHPIGRSYDGTLRITRPVGADLLGEGSELPVHVRLSKATGIPGGLPDVFGIAVRIPAGEGAVDLLFASSRTVPGLRHLPLPCRSFTTGPYSTLMPYRLGDRTRMLGLFPHPERPGPASLDELDDLVAREPLEFVFAVAPLTGLWDAHGILRVHTHTAERVGAFDPEVNRLPDLRPTGPLQTVRVLAYQGSRQGRHAPSPTDPPA</sequence>
<dbReference type="Proteomes" id="UP001597063">
    <property type="component" value="Unassembled WGS sequence"/>
</dbReference>
<evidence type="ECO:0000256" key="1">
    <source>
        <dbReference type="SAM" id="MobiDB-lite"/>
    </source>
</evidence>
<reference evidence="3" key="1">
    <citation type="journal article" date="2019" name="Int. J. Syst. Evol. Microbiol.">
        <title>The Global Catalogue of Microorganisms (GCM) 10K type strain sequencing project: providing services to taxonomists for standard genome sequencing and annotation.</title>
        <authorList>
            <consortium name="The Broad Institute Genomics Platform"/>
            <consortium name="The Broad Institute Genome Sequencing Center for Infectious Disease"/>
            <person name="Wu L."/>
            <person name="Ma J."/>
        </authorList>
    </citation>
    <scope>NUCLEOTIDE SEQUENCE [LARGE SCALE GENOMIC DNA]</scope>
    <source>
        <strain evidence="3">JCM 9371</strain>
    </source>
</reference>
<dbReference type="InterPro" id="IPR020835">
    <property type="entry name" value="Catalase_sf"/>
</dbReference>
<organism evidence="2 3">
    <name type="scientific">Actinomadura fibrosa</name>
    <dbReference type="NCBI Taxonomy" id="111802"/>
    <lineage>
        <taxon>Bacteria</taxon>
        <taxon>Bacillati</taxon>
        <taxon>Actinomycetota</taxon>
        <taxon>Actinomycetes</taxon>
        <taxon>Streptosporangiales</taxon>
        <taxon>Thermomonosporaceae</taxon>
        <taxon>Actinomadura</taxon>
    </lineage>
</organism>
<evidence type="ECO:0000313" key="2">
    <source>
        <dbReference type="EMBL" id="MFD0688075.1"/>
    </source>
</evidence>
<dbReference type="SUPFAM" id="SSF56634">
    <property type="entry name" value="Heme-dependent catalase-like"/>
    <property type="match status" value="1"/>
</dbReference>
<dbReference type="EMBL" id="JBHTGP010000013">
    <property type="protein sequence ID" value="MFD0688075.1"/>
    <property type="molecule type" value="Genomic_DNA"/>
</dbReference>
<comment type="caution">
    <text evidence="2">The sequence shown here is derived from an EMBL/GenBank/DDBJ whole genome shotgun (WGS) entry which is preliminary data.</text>
</comment>
<proteinExistence type="predicted"/>
<evidence type="ECO:0000313" key="3">
    <source>
        <dbReference type="Proteomes" id="UP001597063"/>
    </source>
</evidence>
<dbReference type="RefSeq" id="WP_131758159.1">
    <property type="nucleotide sequence ID" value="NZ_CAACUY010000045.1"/>
</dbReference>
<protein>
    <recommendedName>
        <fullName evidence="4">Phosphodiesterase</fullName>
    </recommendedName>
</protein>
<feature type="region of interest" description="Disordered" evidence="1">
    <location>
        <begin position="1"/>
        <end position="38"/>
    </location>
</feature>
<keyword evidence="3" id="KW-1185">Reference proteome</keyword>
<feature type="compositionally biased region" description="Basic and acidic residues" evidence="1">
    <location>
        <begin position="26"/>
        <end position="35"/>
    </location>
</feature>
<accession>A0ABW2XQP7</accession>
<evidence type="ECO:0008006" key="4">
    <source>
        <dbReference type="Google" id="ProtNLM"/>
    </source>
</evidence>